<keyword evidence="4 6" id="KW-1133">Transmembrane helix</keyword>
<evidence type="ECO:0000256" key="4">
    <source>
        <dbReference type="ARBA" id="ARBA00022989"/>
    </source>
</evidence>
<dbReference type="Pfam" id="PF03239">
    <property type="entry name" value="FTR1"/>
    <property type="match status" value="1"/>
</dbReference>
<proteinExistence type="inferred from homology"/>
<evidence type="ECO:0000256" key="2">
    <source>
        <dbReference type="ARBA" id="ARBA00008333"/>
    </source>
</evidence>
<evidence type="ECO:0000256" key="3">
    <source>
        <dbReference type="ARBA" id="ARBA00022692"/>
    </source>
</evidence>
<keyword evidence="3 6" id="KW-0812">Transmembrane</keyword>
<evidence type="ECO:0000313" key="7">
    <source>
        <dbReference type="EMBL" id="WRO21182.1"/>
    </source>
</evidence>
<evidence type="ECO:0000256" key="6">
    <source>
        <dbReference type="SAM" id="Phobius"/>
    </source>
</evidence>
<dbReference type="PANTHER" id="PTHR31632">
    <property type="entry name" value="IRON TRANSPORTER FTH1"/>
    <property type="match status" value="1"/>
</dbReference>
<comment type="similarity">
    <text evidence="2">Belongs to the oxidase-dependent Fe transporter (OFeT) (TC 9.A.10.1) family.</text>
</comment>
<feature type="transmembrane region" description="Helical" evidence="6">
    <location>
        <begin position="322"/>
        <end position="342"/>
    </location>
</feature>
<feature type="transmembrane region" description="Helical" evidence="6">
    <location>
        <begin position="179"/>
        <end position="201"/>
    </location>
</feature>
<evidence type="ECO:0000313" key="8">
    <source>
        <dbReference type="Proteomes" id="UP001329915"/>
    </source>
</evidence>
<dbReference type="AlphaFoldDB" id="A0AAU0ULB2"/>
<reference evidence="7 8" key="1">
    <citation type="submission" date="2023-04" db="EMBL/GenBank/DDBJ databases">
        <authorList>
            <person name="Hsu D."/>
        </authorList>
    </citation>
    <scope>NUCLEOTIDE SEQUENCE [LARGE SCALE GENOMIC DNA]</scope>
    <source>
        <strain evidence="7 8">MK1</strain>
    </source>
</reference>
<dbReference type="GO" id="GO:0015093">
    <property type="term" value="F:ferrous iron transmembrane transporter activity"/>
    <property type="evidence" value="ECO:0007669"/>
    <property type="project" value="TreeGrafter"/>
</dbReference>
<evidence type="ECO:0000256" key="1">
    <source>
        <dbReference type="ARBA" id="ARBA00004141"/>
    </source>
</evidence>
<keyword evidence="5 6" id="KW-0472">Membrane</keyword>
<feature type="transmembrane region" description="Helical" evidence="6">
    <location>
        <begin position="213"/>
        <end position="231"/>
    </location>
</feature>
<sequence>MFLKAGKLSKGVHIIFAAFFFLNIMAGAVVAADWPQVAEDVNGHLQDAVAAYSRGDASSAKGAVDQAYFGPFEETGMEAAVRLKISARRSFELEYGFTELKQMVDKGVSADDFSTAVDGLTRGIVAAAGEMSGGPVSGWSTFVYSFLIIVREGFEAILIVAAIIAYLVKSGNKDKVKVIYQSVITAIFASIATAVAFRYVFNISGAGQEIMEGVTMLLAMVVLFSISFWLISKAESDKWQAFIEGKVQDSVGKGNQMALWFTAFLAVYREGAETVLFYQALLSDVDGGLGMAVLGFLAGTVVLVILYQGIRMGSMRIPLKPFFLGTSALLYYLAFVFAGKGIRELQEGGLISDTFIQGSPRIDLIGIYPSGESLALQGVLLAAIGVGLVYQFINKQNTGGGR</sequence>
<dbReference type="EMBL" id="CP121694">
    <property type="protein sequence ID" value="WRO21182.1"/>
    <property type="molecule type" value="Genomic_DNA"/>
</dbReference>
<feature type="transmembrane region" description="Helical" evidence="6">
    <location>
        <begin position="142"/>
        <end position="167"/>
    </location>
</feature>
<dbReference type="InterPro" id="IPR004923">
    <property type="entry name" value="FTR1/Fip1/EfeU"/>
</dbReference>
<gene>
    <name evidence="7" type="ORF">MFMK1_000978</name>
</gene>
<protein>
    <submittedName>
        <fullName evidence="7">FTR1 family iron permease</fullName>
    </submittedName>
</protein>
<accession>A0AAU0ULB2</accession>
<dbReference type="KEGG" id="dbc:MFMK1_000978"/>
<feature type="transmembrane region" description="Helical" evidence="6">
    <location>
        <begin position="12"/>
        <end position="32"/>
    </location>
</feature>
<dbReference type="PANTHER" id="PTHR31632:SF2">
    <property type="entry name" value="PLASMA MEMBRANE IRON PERMEASE"/>
    <property type="match status" value="1"/>
</dbReference>
<dbReference type="RefSeq" id="WP_366924038.1">
    <property type="nucleotide sequence ID" value="NZ_CP121694.1"/>
</dbReference>
<feature type="transmembrane region" description="Helical" evidence="6">
    <location>
        <begin position="288"/>
        <end position="310"/>
    </location>
</feature>
<keyword evidence="8" id="KW-1185">Reference proteome</keyword>
<dbReference type="GO" id="GO:0033573">
    <property type="term" value="C:high-affinity iron permease complex"/>
    <property type="evidence" value="ECO:0007669"/>
    <property type="project" value="InterPro"/>
</dbReference>
<evidence type="ECO:0000256" key="5">
    <source>
        <dbReference type="ARBA" id="ARBA00023136"/>
    </source>
</evidence>
<feature type="transmembrane region" description="Helical" evidence="6">
    <location>
        <begin position="374"/>
        <end position="393"/>
    </location>
</feature>
<feature type="transmembrane region" description="Helical" evidence="6">
    <location>
        <begin position="251"/>
        <end position="268"/>
    </location>
</feature>
<organism evidence="7 8">
    <name type="scientific">Metallumcola ferriviriculae</name>
    <dbReference type="NCBI Taxonomy" id="3039180"/>
    <lineage>
        <taxon>Bacteria</taxon>
        <taxon>Bacillati</taxon>
        <taxon>Bacillota</taxon>
        <taxon>Clostridia</taxon>
        <taxon>Neomoorellales</taxon>
        <taxon>Desulfitibacteraceae</taxon>
        <taxon>Metallumcola</taxon>
    </lineage>
</organism>
<dbReference type="Proteomes" id="UP001329915">
    <property type="component" value="Chromosome"/>
</dbReference>
<comment type="subcellular location">
    <subcellularLocation>
        <location evidence="1">Membrane</location>
        <topology evidence="1">Multi-pass membrane protein</topology>
    </subcellularLocation>
</comment>
<name>A0AAU0ULB2_9FIRM</name>